<proteinExistence type="predicted"/>
<dbReference type="Gene3D" id="3.40.50.150">
    <property type="entry name" value="Vaccinia Virus protein VP39"/>
    <property type="match status" value="1"/>
</dbReference>
<gene>
    <name evidence="2" type="ORF">GCM10009838_58700</name>
</gene>
<evidence type="ECO:0000259" key="1">
    <source>
        <dbReference type="Pfam" id="PF08241"/>
    </source>
</evidence>
<organism evidence="2 3">
    <name type="scientific">Catenulispora subtropica</name>
    <dbReference type="NCBI Taxonomy" id="450798"/>
    <lineage>
        <taxon>Bacteria</taxon>
        <taxon>Bacillati</taxon>
        <taxon>Actinomycetota</taxon>
        <taxon>Actinomycetes</taxon>
        <taxon>Catenulisporales</taxon>
        <taxon>Catenulisporaceae</taxon>
        <taxon>Catenulispora</taxon>
    </lineage>
</organism>
<evidence type="ECO:0000313" key="3">
    <source>
        <dbReference type="Proteomes" id="UP001499854"/>
    </source>
</evidence>
<dbReference type="Proteomes" id="UP001499854">
    <property type="component" value="Unassembled WGS sequence"/>
</dbReference>
<keyword evidence="3" id="KW-1185">Reference proteome</keyword>
<dbReference type="EMBL" id="BAAAQM010000040">
    <property type="protein sequence ID" value="GAA1988156.1"/>
    <property type="molecule type" value="Genomic_DNA"/>
</dbReference>
<dbReference type="InterPro" id="IPR029063">
    <property type="entry name" value="SAM-dependent_MTases_sf"/>
</dbReference>
<dbReference type="CDD" id="cd02440">
    <property type="entry name" value="AdoMet_MTases"/>
    <property type="match status" value="1"/>
</dbReference>
<dbReference type="Pfam" id="PF08241">
    <property type="entry name" value="Methyltransf_11"/>
    <property type="match status" value="1"/>
</dbReference>
<dbReference type="InterPro" id="IPR013216">
    <property type="entry name" value="Methyltransf_11"/>
</dbReference>
<dbReference type="SUPFAM" id="SSF53335">
    <property type="entry name" value="S-adenosyl-L-methionine-dependent methyltransferases"/>
    <property type="match status" value="1"/>
</dbReference>
<sequence length="264" mass="28965">MPIENVTTIERDWNRLYNEFPERYDEFAEAQDPTDTMAHVSGHVDLAGKVVLDIGGGSGKYARCLAPEAALVHCLDPCLPLIEVAERRARELGATNIVTGQAEAQKVPLGDATVDVVLAAHSISAIAARDFSTPGHASADVSESRFAERALAVTELLRVLRPGGWLFSLTPAPDNYGGELSEIVLGADGAEWSRGKLRFIRWMSDEFGFVSTPIRADWKFPDGDEAARVFGFVYGAEAADFLRQHDVRTIENRLVIQTLRKPRS</sequence>
<comment type="caution">
    <text evidence="2">The sequence shown here is derived from an EMBL/GenBank/DDBJ whole genome shotgun (WGS) entry which is preliminary data.</text>
</comment>
<protein>
    <recommendedName>
        <fullName evidence="1">Methyltransferase type 11 domain-containing protein</fullName>
    </recommendedName>
</protein>
<reference evidence="2 3" key="1">
    <citation type="journal article" date="2019" name="Int. J. Syst. Evol. Microbiol.">
        <title>The Global Catalogue of Microorganisms (GCM) 10K type strain sequencing project: providing services to taxonomists for standard genome sequencing and annotation.</title>
        <authorList>
            <consortium name="The Broad Institute Genomics Platform"/>
            <consortium name="The Broad Institute Genome Sequencing Center for Infectious Disease"/>
            <person name="Wu L."/>
            <person name="Ma J."/>
        </authorList>
    </citation>
    <scope>NUCLEOTIDE SEQUENCE [LARGE SCALE GENOMIC DNA]</scope>
    <source>
        <strain evidence="2 3">JCM 16013</strain>
    </source>
</reference>
<dbReference type="PANTHER" id="PTHR42912">
    <property type="entry name" value="METHYLTRANSFERASE"/>
    <property type="match status" value="1"/>
</dbReference>
<name>A0ABN2SK57_9ACTN</name>
<dbReference type="InterPro" id="IPR050508">
    <property type="entry name" value="Methyltransf_Superfamily"/>
</dbReference>
<feature type="domain" description="Methyltransferase type 11" evidence="1">
    <location>
        <begin position="52"/>
        <end position="167"/>
    </location>
</feature>
<accession>A0ABN2SK57</accession>
<evidence type="ECO:0000313" key="2">
    <source>
        <dbReference type="EMBL" id="GAA1988156.1"/>
    </source>
</evidence>